<comment type="caution">
    <text evidence="2">The sequence shown here is derived from an EMBL/GenBank/DDBJ whole genome shotgun (WGS) entry which is preliminary data.</text>
</comment>
<dbReference type="AlphaFoldDB" id="A0A699XCU8"/>
<feature type="compositionally biased region" description="Basic residues" evidence="1">
    <location>
        <begin position="1"/>
        <end position="11"/>
    </location>
</feature>
<evidence type="ECO:0000313" key="2">
    <source>
        <dbReference type="EMBL" id="GFD57023.1"/>
    </source>
</evidence>
<feature type="compositionally biased region" description="Basic and acidic residues" evidence="1">
    <location>
        <begin position="12"/>
        <end position="26"/>
    </location>
</feature>
<gene>
    <name evidence="2" type="ORF">Tci_928992</name>
</gene>
<reference evidence="2" key="1">
    <citation type="journal article" date="2019" name="Sci. Rep.">
        <title>Draft genome of Tanacetum cinerariifolium, the natural source of mosquito coil.</title>
        <authorList>
            <person name="Yamashiro T."/>
            <person name="Shiraishi A."/>
            <person name="Satake H."/>
            <person name="Nakayama K."/>
        </authorList>
    </citation>
    <scope>NUCLEOTIDE SEQUENCE</scope>
</reference>
<evidence type="ECO:0000256" key="1">
    <source>
        <dbReference type="SAM" id="MobiDB-lite"/>
    </source>
</evidence>
<feature type="non-terminal residue" evidence="2">
    <location>
        <position position="1"/>
    </location>
</feature>
<protein>
    <submittedName>
        <fullName evidence="2">Uncharacterized protein</fullName>
    </submittedName>
</protein>
<feature type="region of interest" description="Disordered" evidence="1">
    <location>
        <begin position="1"/>
        <end position="89"/>
    </location>
</feature>
<dbReference type="EMBL" id="BKCJ011836121">
    <property type="protein sequence ID" value="GFD57023.1"/>
    <property type="molecule type" value="Genomic_DNA"/>
</dbReference>
<feature type="non-terminal residue" evidence="2">
    <location>
        <position position="89"/>
    </location>
</feature>
<name>A0A699XCU8_TANCI</name>
<proteinExistence type="predicted"/>
<feature type="compositionally biased region" description="Basic and acidic residues" evidence="1">
    <location>
        <begin position="72"/>
        <end position="89"/>
    </location>
</feature>
<accession>A0A699XCU8</accession>
<organism evidence="2">
    <name type="scientific">Tanacetum cinerariifolium</name>
    <name type="common">Dalmatian daisy</name>
    <name type="synonym">Chrysanthemum cinerariifolium</name>
    <dbReference type="NCBI Taxonomy" id="118510"/>
    <lineage>
        <taxon>Eukaryota</taxon>
        <taxon>Viridiplantae</taxon>
        <taxon>Streptophyta</taxon>
        <taxon>Embryophyta</taxon>
        <taxon>Tracheophyta</taxon>
        <taxon>Spermatophyta</taxon>
        <taxon>Magnoliopsida</taxon>
        <taxon>eudicotyledons</taxon>
        <taxon>Gunneridae</taxon>
        <taxon>Pentapetalae</taxon>
        <taxon>asterids</taxon>
        <taxon>campanulids</taxon>
        <taxon>Asterales</taxon>
        <taxon>Asteraceae</taxon>
        <taxon>Asteroideae</taxon>
        <taxon>Anthemideae</taxon>
        <taxon>Anthemidinae</taxon>
        <taxon>Tanacetum</taxon>
    </lineage>
</organism>
<sequence>RTRHRGDRPRRRQMDDDRARGADRAWRAALQPHRRARRRHQPEDADPDAAPHGARRAGDPHRPPGGAAPRRISADRPRRDAERGVLRGV</sequence>